<name>C6LDJ5_9FIRM</name>
<dbReference type="Gene3D" id="3.30.950.30">
    <property type="entry name" value="Schlafen, AAA domain"/>
    <property type="match status" value="1"/>
</dbReference>
<reference evidence="2" key="1">
    <citation type="submission" date="2009-07" db="EMBL/GenBank/DDBJ databases">
        <authorList>
            <person name="Weinstock G."/>
            <person name="Sodergren E."/>
            <person name="Clifton S."/>
            <person name="Fulton L."/>
            <person name="Fulton B."/>
            <person name="Courtney L."/>
            <person name="Fronick C."/>
            <person name="Harrison M."/>
            <person name="Strong C."/>
            <person name="Farmer C."/>
            <person name="Delahaunty K."/>
            <person name="Markovic C."/>
            <person name="Hall O."/>
            <person name="Minx P."/>
            <person name="Tomlinson C."/>
            <person name="Mitreva M."/>
            <person name="Nelson J."/>
            <person name="Hou S."/>
            <person name="Wollam A."/>
            <person name="Pepin K.H."/>
            <person name="Johnson M."/>
            <person name="Bhonagiri V."/>
            <person name="Nash W.E."/>
            <person name="Warren W."/>
            <person name="Chinwalla A."/>
            <person name="Mardis E.R."/>
            <person name="Wilson R.K."/>
        </authorList>
    </citation>
    <scope>NUCLEOTIDE SEQUENCE [LARGE SCALE GENOMIC DNA]</scope>
    <source>
        <strain evidence="2">DSM 14469</strain>
    </source>
</reference>
<dbReference type="InterPro" id="IPR038475">
    <property type="entry name" value="RecG_C_sf"/>
</dbReference>
<dbReference type="InterPro" id="IPR036390">
    <property type="entry name" value="WH_DNA-bd_sf"/>
</dbReference>
<dbReference type="eggNOG" id="COG1846">
    <property type="taxonomic scope" value="Bacteria"/>
</dbReference>
<organism evidence="2 3">
    <name type="scientific">Marvinbryantia formatexigens DSM 14469</name>
    <dbReference type="NCBI Taxonomy" id="478749"/>
    <lineage>
        <taxon>Bacteria</taxon>
        <taxon>Bacillati</taxon>
        <taxon>Bacillota</taxon>
        <taxon>Clostridia</taxon>
        <taxon>Lachnospirales</taxon>
        <taxon>Lachnospiraceae</taxon>
        <taxon>Marvinbryantia</taxon>
    </lineage>
</organism>
<dbReference type="PANTHER" id="PTHR30595:SF6">
    <property type="entry name" value="SCHLAFEN ALBA-2 DOMAIN-CONTAINING PROTEIN"/>
    <property type="match status" value="1"/>
</dbReference>
<evidence type="ECO:0000259" key="1">
    <source>
        <dbReference type="Pfam" id="PF04326"/>
    </source>
</evidence>
<dbReference type="Gene3D" id="1.10.10.10">
    <property type="entry name" value="Winged helix-like DNA-binding domain superfamily/Winged helix DNA-binding domain"/>
    <property type="match status" value="1"/>
</dbReference>
<protein>
    <submittedName>
        <fullName evidence="2">Divergent AAA domain protein</fullName>
    </submittedName>
</protein>
<proteinExistence type="predicted"/>
<sequence>MHKGAGAMFFRESETVELKEAVVDDIKKEIIAFANCDGGKLYIGIRDDGTVAGLDDPDGVSLQISNMVRDAIKPDVTMFLHYKTIEEDGKEIVAVEVQRGTDRPYYIAKKGMRPEGVYVRQGYSSVPATDTAIRRMIKETDGDRFEAMRCLNQELTFEAAKKEFALRKVEFGLQQMRTLKLIDHDNLYTNLGLLLSEQCVHTIKVAVFQGTDQTIFKDRREFAGSLMQQMNEVYDYIDFRNQTRATIEKLYRIDVRDYPEIAVREALLNLLVHRDYSFSASSLISIYADRIEFVSIGGLMPGIDLEDIMVGISVCRNQDLANVFYRLHLIEAYGTGMGKIMRAYKDVEEKPSIETTKNAFKIILPNINAKYETGKVSAPKAESIKGSVAGTEKSLGNEERVLEYARSHGAITRNDVIKLLEVSTSTASRVLRKMVKSNLLKQNGKARNTNYTVIK</sequence>
<dbReference type="PANTHER" id="PTHR30595">
    <property type="entry name" value="GLPR-RELATED TRANSCRIPTIONAL REPRESSOR"/>
    <property type="match status" value="1"/>
</dbReference>
<dbReference type="SUPFAM" id="SSF46785">
    <property type="entry name" value="Winged helix' DNA-binding domain"/>
    <property type="match status" value="1"/>
</dbReference>
<gene>
    <name evidence="2" type="ORF">BRYFOR_06604</name>
</gene>
<comment type="caution">
    <text evidence="2">The sequence shown here is derived from an EMBL/GenBank/DDBJ whole genome shotgun (WGS) entry which is preliminary data.</text>
</comment>
<dbReference type="eggNOG" id="COG2865">
    <property type="taxonomic scope" value="Bacteria"/>
</dbReference>
<dbReference type="InterPro" id="IPR007421">
    <property type="entry name" value="Schlafen_AlbA_2_dom"/>
</dbReference>
<dbReference type="Gene3D" id="3.30.565.60">
    <property type="match status" value="1"/>
</dbReference>
<accession>C6LDJ5</accession>
<evidence type="ECO:0000313" key="2">
    <source>
        <dbReference type="EMBL" id="EET61429.1"/>
    </source>
</evidence>
<dbReference type="InterPro" id="IPR038461">
    <property type="entry name" value="Schlafen_AlbA_2_dom_sf"/>
</dbReference>
<dbReference type="Pfam" id="PF13749">
    <property type="entry name" value="HATPase_c_4"/>
    <property type="match status" value="1"/>
</dbReference>
<dbReference type="STRING" id="168384.SAMN05660368_01549"/>
<dbReference type="AlphaFoldDB" id="C6LDJ5"/>
<dbReference type="Pfam" id="PF04326">
    <property type="entry name" value="SLFN_AlbA_2"/>
    <property type="match status" value="1"/>
</dbReference>
<feature type="domain" description="Schlafen AlbA-2" evidence="1">
    <location>
        <begin position="12"/>
        <end position="128"/>
    </location>
</feature>
<dbReference type="EMBL" id="ACCL02000006">
    <property type="protein sequence ID" value="EET61429.1"/>
    <property type="molecule type" value="Genomic_DNA"/>
</dbReference>
<keyword evidence="3" id="KW-1185">Reference proteome</keyword>
<evidence type="ECO:0000313" key="3">
    <source>
        <dbReference type="Proteomes" id="UP000005561"/>
    </source>
</evidence>
<dbReference type="InterPro" id="IPR036388">
    <property type="entry name" value="WH-like_DNA-bd_sf"/>
</dbReference>
<dbReference type="Proteomes" id="UP000005561">
    <property type="component" value="Unassembled WGS sequence"/>
</dbReference>